<dbReference type="KEGG" id="shc:Shell_1527"/>
<dbReference type="PROSITE" id="PS00854">
    <property type="entry name" value="PROTEASOME_BETA_1"/>
    <property type="match status" value="1"/>
</dbReference>
<keyword evidence="4 9" id="KW-0888">Threonine protease</keyword>
<dbReference type="InterPro" id="IPR016050">
    <property type="entry name" value="Proteasome_bsu_CS"/>
</dbReference>
<keyword evidence="3 9" id="KW-0645">Protease</keyword>
<evidence type="ECO:0000256" key="5">
    <source>
        <dbReference type="ARBA" id="ARBA00022801"/>
    </source>
</evidence>
<sequence length="210" mass="22830">MVLSNKKIVSKTTTVGIVVGDYVVLAADKRATAGSLVAHKRVKKIIRIDDYIAMTISGLVADAEIIAEQARFIARKYKLELGRPIKVSGLASNLSIILNTYLRASPYIVQLLLGGYDNNGPHLFYMDLYGSLSEEKYMATGSGSPTAFGVLEEGYRSDLSLEEAKELAFKAVSAATRRDGFSGEGVDIVVIGPDTYVEETKLFKRSIIAK</sequence>
<dbReference type="eggNOG" id="arCOG00970">
    <property type="taxonomic scope" value="Archaea"/>
</dbReference>
<dbReference type="SUPFAM" id="SSF56235">
    <property type="entry name" value="N-terminal nucleophile aminohydrolases (Ntn hydrolases)"/>
    <property type="match status" value="1"/>
</dbReference>
<dbReference type="PROSITE" id="PS51476">
    <property type="entry name" value="PROTEASOME_BETA_2"/>
    <property type="match status" value="1"/>
</dbReference>
<dbReference type="RefSeq" id="WP_013143813.1">
    <property type="nucleotide sequence ID" value="NC_014205.1"/>
</dbReference>
<feature type="chain" id="PRO_5023226058" description="Proteasome subunit beta" evidence="9">
    <location>
        <begin position="12"/>
        <end position="210"/>
    </location>
</feature>
<dbReference type="InterPro" id="IPR029055">
    <property type="entry name" value="Ntn_hydrolases_N"/>
</dbReference>
<reference evidence="11 12" key="2">
    <citation type="journal article" date="2011" name="Stand. Genomic Sci.">
        <title>Complete genome sequence of Staphylothermus hellenicus P8.</title>
        <authorList>
            <person name="Anderson I."/>
            <person name="Wirth R."/>
            <person name="Lucas S."/>
            <person name="Copeland A."/>
            <person name="Lapidus A."/>
            <person name="Cheng J.F."/>
            <person name="Goodwin L."/>
            <person name="Pitluck S."/>
            <person name="Davenport K."/>
            <person name="Detter J.C."/>
            <person name="Han C."/>
            <person name="Tapia R."/>
            <person name="Land M."/>
            <person name="Hauser L."/>
            <person name="Pati A."/>
            <person name="Mikhailova N."/>
            <person name="Woyke T."/>
            <person name="Klenk H.P."/>
            <person name="Kyrpides N."/>
            <person name="Ivanova N."/>
        </authorList>
    </citation>
    <scope>NUCLEOTIDE SEQUENCE [LARGE SCALE GENOMIC DNA]</scope>
    <source>
        <strain evidence="12">DSM 12710 / JCM 10830 / BK20S6-10-b1 / P8</strain>
    </source>
</reference>
<comment type="subcellular location">
    <subcellularLocation>
        <location evidence="9">Cytoplasm</location>
    </subcellularLocation>
</comment>
<accession>D7DA19</accession>
<evidence type="ECO:0000256" key="10">
    <source>
        <dbReference type="PIRSR" id="PIRSR600243-1"/>
    </source>
</evidence>
<keyword evidence="12" id="KW-1185">Reference proteome</keyword>
<dbReference type="MEROPS" id="T01.002"/>
<keyword evidence="5 9" id="KW-0378">Hydrolase</keyword>
<dbReference type="GeneID" id="9234818"/>
<evidence type="ECO:0000256" key="4">
    <source>
        <dbReference type="ARBA" id="ARBA00022698"/>
    </source>
</evidence>
<dbReference type="InterPro" id="IPR019983">
    <property type="entry name" value="Pept_T1A_Psome_bsu_arc"/>
</dbReference>
<comment type="catalytic activity">
    <reaction evidence="1 9">
        <text>Cleavage of peptide bonds with very broad specificity.</text>
        <dbReference type="EC" id="3.4.25.1"/>
    </reaction>
</comment>
<dbReference type="Pfam" id="PF00227">
    <property type="entry name" value="Proteasome"/>
    <property type="match status" value="1"/>
</dbReference>
<dbReference type="PRINTS" id="PR00141">
    <property type="entry name" value="PROTEASOME"/>
</dbReference>
<evidence type="ECO:0000256" key="1">
    <source>
        <dbReference type="ARBA" id="ARBA00001198"/>
    </source>
</evidence>
<organism evidence="11 12">
    <name type="scientific">Staphylothermus hellenicus (strain DSM 12710 / JCM 10830 / BK20S6-10-b1 / P8)</name>
    <dbReference type="NCBI Taxonomy" id="591019"/>
    <lineage>
        <taxon>Archaea</taxon>
        <taxon>Thermoproteota</taxon>
        <taxon>Thermoprotei</taxon>
        <taxon>Desulfurococcales</taxon>
        <taxon>Desulfurococcaceae</taxon>
        <taxon>Staphylothermus</taxon>
    </lineage>
</organism>
<dbReference type="EC" id="3.4.25.1" evidence="9"/>
<feature type="active site" description="Nucleophile" evidence="9 10">
    <location>
        <position position="12"/>
    </location>
</feature>
<dbReference type="GO" id="GO:0005737">
    <property type="term" value="C:cytoplasm"/>
    <property type="evidence" value="ECO:0007669"/>
    <property type="project" value="UniProtKB-SubCell"/>
</dbReference>
<dbReference type="AlphaFoldDB" id="D7DA19"/>
<keyword evidence="2 9" id="KW-0963">Cytoplasm</keyword>
<reference evidence="12" key="1">
    <citation type="submission" date="2010-05" db="EMBL/GenBank/DDBJ databases">
        <title>Complete sequence of Staphylothermus hellenicus DSM 12710.</title>
        <authorList>
            <consortium name="US DOE Joint Genome Institute"/>
            <person name="Lucas S."/>
            <person name="Copeland A."/>
            <person name="Lapidus A."/>
            <person name="Cheng J.-F."/>
            <person name="Bruce D."/>
            <person name="Goodwin L."/>
            <person name="Pitluck S."/>
            <person name="Davenport K."/>
            <person name="Detter J.C."/>
            <person name="Han C."/>
            <person name="Tapia R."/>
            <person name="Larimer F."/>
            <person name="Land M."/>
            <person name="Hauser L."/>
            <person name="Kyrpides N."/>
            <person name="Mikhailova N."/>
            <person name="Anderson I.J."/>
            <person name="Woyke T."/>
        </authorList>
    </citation>
    <scope>NUCLEOTIDE SEQUENCE [LARGE SCALE GENOMIC DNA]</scope>
    <source>
        <strain evidence="12">DSM 12710 / JCM 10830 / BK20S6-10-b1 / P8</strain>
    </source>
</reference>
<keyword evidence="7 9" id="KW-0647">Proteasome</keyword>
<evidence type="ECO:0000256" key="9">
    <source>
        <dbReference type="HAMAP-Rule" id="MF_02113"/>
    </source>
</evidence>
<dbReference type="Gene3D" id="3.60.20.10">
    <property type="entry name" value="Glutamine Phosphoribosylpyrophosphate, subunit 1, domain 1"/>
    <property type="match status" value="1"/>
</dbReference>
<comment type="activity regulation">
    <text evidence="9">The formation of the proteasomal ATPase PAN-20S proteasome complex, via the docking of the C-termini of PAN into the intersubunit pockets in the alpha-rings, triggers opening of the gate for substrate entry. Interconversion between the open-gate and close-gate conformations leads to a dynamic regulation of the 20S proteasome proteolysis activity.</text>
</comment>
<comment type="similarity">
    <text evidence="9">Belongs to the peptidase T1B family.</text>
</comment>
<dbReference type="HOGENOM" id="CLU_035750_7_2_2"/>
<dbReference type="OrthoDB" id="6330at2157"/>
<evidence type="ECO:0000256" key="7">
    <source>
        <dbReference type="ARBA" id="ARBA00022942"/>
    </source>
</evidence>
<dbReference type="PANTHER" id="PTHR32194:SF3">
    <property type="entry name" value="PROTEASOME SUBUNIT BETA"/>
    <property type="match status" value="1"/>
</dbReference>
<evidence type="ECO:0000256" key="3">
    <source>
        <dbReference type="ARBA" id="ARBA00022670"/>
    </source>
</evidence>
<evidence type="ECO:0000256" key="8">
    <source>
        <dbReference type="ARBA" id="ARBA00023145"/>
    </source>
</evidence>
<name>D7DA19_STAHD</name>
<dbReference type="InterPro" id="IPR023333">
    <property type="entry name" value="Proteasome_suB-type"/>
</dbReference>
<comment type="subunit">
    <text evidence="9">The 20S proteasome core is composed of 14 alpha and 14 beta subunits that assemble into four stacked heptameric rings, resulting in a barrel-shaped structure. The two inner rings, each composed of seven catalytic beta subunits, are sandwiched by two outer rings, each composed of seven alpha subunits. The catalytic chamber with the active sites is on the inside of the barrel. Has a gated structure, the ends of the cylinder being occluded by the N-termini of the alpha-subunits. Is capped at one or both ends by the proteasome regulatory ATPase, PAN.</text>
</comment>
<feature type="propeptide" id="PRO_5005044407" description="Removed in mature form; by autocatalysis" evidence="9">
    <location>
        <begin position="1"/>
        <end position="11"/>
    </location>
</feature>
<dbReference type="GO" id="GO:0010498">
    <property type="term" value="P:proteasomal protein catabolic process"/>
    <property type="evidence" value="ECO:0007669"/>
    <property type="project" value="UniProtKB-UniRule"/>
</dbReference>
<dbReference type="HAMAP" id="MF_02113_A">
    <property type="entry name" value="Proteasome_B_A"/>
    <property type="match status" value="1"/>
</dbReference>
<keyword evidence="6 9" id="KW-0068">Autocatalytic cleavage</keyword>
<dbReference type="STRING" id="591019.Shell_1527"/>
<keyword evidence="8 9" id="KW-0865">Zymogen</keyword>
<evidence type="ECO:0000313" key="11">
    <source>
        <dbReference type="EMBL" id="ADI32615.1"/>
    </source>
</evidence>
<comment type="function">
    <text evidence="9">Component of the proteasome core, a large protease complex with broad specificity involved in protein degradation.</text>
</comment>
<dbReference type="EMBL" id="CP002051">
    <property type="protein sequence ID" value="ADI32615.1"/>
    <property type="molecule type" value="Genomic_DNA"/>
</dbReference>
<evidence type="ECO:0000256" key="6">
    <source>
        <dbReference type="ARBA" id="ARBA00022813"/>
    </source>
</evidence>
<proteinExistence type="inferred from homology"/>
<dbReference type="PANTHER" id="PTHR32194">
    <property type="entry name" value="METALLOPROTEASE TLDD"/>
    <property type="match status" value="1"/>
</dbReference>
<dbReference type="GO" id="GO:0004298">
    <property type="term" value="F:threonine-type endopeptidase activity"/>
    <property type="evidence" value="ECO:0007669"/>
    <property type="project" value="UniProtKB-UniRule"/>
</dbReference>
<dbReference type="InterPro" id="IPR001353">
    <property type="entry name" value="Proteasome_sua/b"/>
</dbReference>
<dbReference type="InterPro" id="IPR000243">
    <property type="entry name" value="Pept_T1A_subB"/>
</dbReference>
<protein>
    <recommendedName>
        <fullName evidence="9">Proteasome subunit beta</fullName>
        <ecNumber evidence="9">3.4.25.1</ecNumber>
    </recommendedName>
    <alternativeName>
        <fullName evidence="9">20S proteasome beta subunit</fullName>
    </alternativeName>
    <alternativeName>
        <fullName evidence="9">Proteasome core protein PsmB</fullName>
    </alternativeName>
</protein>
<dbReference type="GO" id="GO:0019774">
    <property type="term" value="C:proteasome core complex, beta-subunit complex"/>
    <property type="evidence" value="ECO:0007669"/>
    <property type="project" value="UniProtKB-UniRule"/>
</dbReference>
<dbReference type="Proteomes" id="UP000002573">
    <property type="component" value="Chromosome"/>
</dbReference>
<evidence type="ECO:0000313" key="12">
    <source>
        <dbReference type="Proteomes" id="UP000002573"/>
    </source>
</evidence>
<evidence type="ECO:0000256" key="2">
    <source>
        <dbReference type="ARBA" id="ARBA00022490"/>
    </source>
</evidence>
<gene>
    <name evidence="9" type="primary">psmB</name>
    <name evidence="11" type="ordered locus">Shell_1527</name>
</gene>